<accession>A0A369BJ48</accession>
<sequence>MQQDMELEVKRAQRGDREAFIRLFRRLWKNYMKFQNKKSGGLTDEKRTGDLYKNFVLSPLGKNAKSITLKAFKPEYAEPGANKGTL</sequence>
<comment type="caution">
    <text evidence="1">The sequence shown here is derived from an EMBL/GenBank/DDBJ whole genome shotgun (WGS) entry which is preliminary data.</text>
</comment>
<protein>
    <submittedName>
        <fullName evidence="1">Uncharacterized protein</fullName>
    </submittedName>
</protein>
<keyword evidence="2" id="KW-1185">Reference proteome</keyword>
<dbReference type="EMBL" id="QPJW01000002">
    <property type="protein sequence ID" value="RCX21620.1"/>
    <property type="molecule type" value="Genomic_DNA"/>
</dbReference>
<reference evidence="1 2" key="1">
    <citation type="submission" date="2018-07" db="EMBL/GenBank/DDBJ databases">
        <title>Genomic Encyclopedia of Type Strains, Phase III (KMG-III): the genomes of soil and plant-associated and newly described type strains.</title>
        <authorList>
            <person name="Whitman W."/>
        </authorList>
    </citation>
    <scope>NUCLEOTIDE SEQUENCE [LARGE SCALE GENOMIC DNA]</scope>
    <source>
        <strain evidence="1 2">CECT 8333</strain>
    </source>
</reference>
<evidence type="ECO:0000313" key="1">
    <source>
        <dbReference type="EMBL" id="RCX21620.1"/>
    </source>
</evidence>
<dbReference type="Proteomes" id="UP000253090">
    <property type="component" value="Unassembled WGS sequence"/>
</dbReference>
<organism evidence="1 2">
    <name type="scientific">Fontibacillus phaseoli</name>
    <dbReference type="NCBI Taxonomy" id="1416533"/>
    <lineage>
        <taxon>Bacteria</taxon>
        <taxon>Bacillati</taxon>
        <taxon>Bacillota</taxon>
        <taxon>Bacilli</taxon>
        <taxon>Bacillales</taxon>
        <taxon>Paenibacillaceae</taxon>
        <taxon>Fontibacillus</taxon>
    </lineage>
</organism>
<dbReference type="AlphaFoldDB" id="A0A369BJ48"/>
<dbReference type="RefSeq" id="WP_245954649.1">
    <property type="nucleotide sequence ID" value="NZ_QPJW01000002.1"/>
</dbReference>
<gene>
    <name evidence="1" type="ORF">DFP94_102375</name>
</gene>
<evidence type="ECO:0000313" key="2">
    <source>
        <dbReference type="Proteomes" id="UP000253090"/>
    </source>
</evidence>
<name>A0A369BJ48_9BACL</name>
<proteinExistence type="predicted"/>